<feature type="compositionally biased region" description="Polar residues" evidence="1">
    <location>
        <begin position="740"/>
        <end position="758"/>
    </location>
</feature>
<feature type="region of interest" description="Disordered" evidence="1">
    <location>
        <begin position="139"/>
        <end position="169"/>
    </location>
</feature>
<dbReference type="Proteomes" id="UP000682733">
    <property type="component" value="Unassembled WGS sequence"/>
</dbReference>
<feature type="compositionally biased region" description="Low complexity" evidence="1">
    <location>
        <begin position="154"/>
        <end position="169"/>
    </location>
</feature>
<feature type="compositionally biased region" description="Polar residues" evidence="1">
    <location>
        <begin position="601"/>
        <end position="615"/>
    </location>
</feature>
<proteinExistence type="predicted"/>
<evidence type="ECO:0000256" key="1">
    <source>
        <dbReference type="SAM" id="MobiDB-lite"/>
    </source>
</evidence>
<protein>
    <submittedName>
        <fullName evidence="3">Uncharacterized protein</fullName>
    </submittedName>
</protein>
<dbReference type="EMBL" id="CAJOBA010008702">
    <property type="protein sequence ID" value="CAF3834685.1"/>
    <property type="molecule type" value="Genomic_DNA"/>
</dbReference>
<feature type="compositionally biased region" description="Polar residues" evidence="1">
    <location>
        <begin position="510"/>
        <end position="535"/>
    </location>
</feature>
<dbReference type="EMBL" id="CAJNOK010008687">
    <property type="protein sequence ID" value="CAF1070237.1"/>
    <property type="molecule type" value="Genomic_DNA"/>
</dbReference>
<reference evidence="3" key="1">
    <citation type="submission" date="2021-02" db="EMBL/GenBank/DDBJ databases">
        <authorList>
            <person name="Nowell W R."/>
        </authorList>
    </citation>
    <scope>NUCLEOTIDE SEQUENCE</scope>
</reference>
<feature type="region of interest" description="Disordered" evidence="1">
    <location>
        <begin position="730"/>
        <end position="758"/>
    </location>
</feature>
<evidence type="ECO:0000313" key="2">
    <source>
        <dbReference type="EMBL" id="CAF1070237.1"/>
    </source>
</evidence>
<organism evidence="3 4">
    <name type="scientific">Didymodactylos carnosus</name>
    <dbReference type="NCBI Taxonomy" id="1234261"/>
    <lineage>
        <taxon>Eukaryota</taxon>
        <taxon>Metazoa</taxon>
        <taxon>Spiralia</taxon>
        <taxon>Gnathifera</taxon>
        <taxon>Rotifera</taxon>
        <taxon>Eurotatoria</taxon>
        <taxon>Bdelloidea</taxon>
        <taxon>Philodinida</taxon>
        <taxon>Philodinidae</taxon>
        <taxon>Didymodactylos</taxon>
    </lineage>
</organism>
<accession>A0A8S2K4E6</accession>
<dbReference type="AlphaFoldDB" id="A0A8S2K4E6"/>
<evidence type="ECO:0000313" key="3">
    <source>
        <dbReference type="EMBL" id="CAF3834685.1"/>
    </source>
</evidence>
<gene>
    <name evidence="2" type="ORF">OVA965_LOCUS17857</name>
    <name evidence="3" type="ORF">TMI583_LOCUS17868</name>
</gene>
<feature type="compositionally biased region" description="Polar residues" evidence="1">
    <location>
        <begin position="682"/>
        <end position="698"/>
    </location>
</feature>
<name>A0A8S2K4E6_9BILA</name>
<feature type="region of interest" description="Disordered" evidence="1">
    <location>
        <begin position="679"/>
        <end position="714"/>
    </location>
</feature>
<feature type="compositionally biased region" description="Basic residues" evidence="1">
    <location>
        <begin position="140"/>
        <end position="153"/>
    </location>
</feature>
<feature type="region of interest" description="Disordered" evidence="1">
    <location>
        <begin position="568"/>
        <end position="619"/>
    </location>
</feature>
<feature type="region of interest" description="Disordered" evidence="1">
    <location>
        <begin position="507"/>
        <end position="536"/>
    </location>
</feature>
<evidence type="ECO:0000313" key="4">
    <source>
        <dbReference type="Proteomes" id="UP000682733"/>
    </source>
</evidence>
<dbReference type="Proteomes" id="UP000677228">
    <property type="component" value="Unassembled WGS sequence"/>
</dbReference>
<comment type="caution">
    <text evidence="3">The sequence shown here is derived from an EMBL/GenBank/DDBJ whole genome shotgun (WGS) entry which is preliminary data.</text>
</comment>
<sequence length="758" mass="83961">MSTVPVQFLVHVVDPTSCAVSPQVVGFPAESSCTPVQAGVPYNTIIIAIDNCPSVASIAEISTLSIPGMGKGNLTKFNSTTYYRNVTWIPDYSQIGPQILCAMAVDTIVLLFTLLQITNAGVQGRVLLVRQQLLQQRQAHPLHQRVRPQRQRPPRQLQLRPPRQLQLRPPPQQQLLKQLRQVPLQPLRLQLLARLRHQPLVQAHHLQKAHQPLVQARVPHHLQQVHQPLVQAHHLQQAHQPLVQARVPHQQPAPPPQHPLQQHRLRVLQLRRPLLLHPQHRQVQQARAKKKGKDFEFYYIGSTDENLETTITSIDGVNTTSEYLLPGFNKLKQSLSVFTKPDESYNIYKARQQSSKSTSSGYLSIDLNASSFLNESSTSLGYGAQKSAVNVARIKKYKLQNSDELFGNSSIIQPIAPVHDTIPEVERTIIRPVTVSKLPRDISTQSCSRYIDATAANSAEKRRNSIVSQVERTIIRPVTVSKLPREISTQSCSRYIDATAANSAEKRRNSIVSQDRGSVNLSESIPSTRNGPSSTVNVYKVKRVKSSSSSSNNHPSNVIETIKLETLQQSTNPSRSETAEKQPAGDGITVSKVLRERTSQTKRPVSSSPNTGTRTKSLHIISENNFNKKEERCASDLQEHKIRSDSAVSVVKVKRVHTTSKSKTDPMIVSDIELDTKPPNIPENTGKSVTINNSTSPAEPQIKSVKSSKGKGKGVTVAKISRINTAKVSDIPSGPIVTEVHTSSENTQADSNTNQITK</sequence>